<evidence type="ECO:0000256" key="2">
    <source>
        <dbReference type="SAM" id="Phobius"/>
    </source>
</evidence>
<feature type="region of interest" description="Disordered" evidence="1">
    <location>
        <begin position="115"/>
        <end position="157"/>
    </location>
</feature>
<feature type="transmembrane region" description="Helical" evidence="2">
    <location>
        <begin position="42"/>
        <end position="67"/>
    </location>
</feature>
<keyword evidence="2" id="KW-0812">Transmembrane</keyword>
<accession>A0A2P9DBZ4</accession>
<feature type="region of interest" description="Disordered" evidence="1">
    <location>
        <begin position="192"/>
        <end position="278"/>
    </location>
</feature>
<dbReference type="VEuPathDB" id="PlasmoDB:PRCDC_0819600"/>
<dbReference type="AlphaFoldDB" id="A0A2P9DBZ4"/>
<feature type="compositionally biased region" description="Basic residues" evidence="1">
    <location>
        <begin position="207"/>
        <end position="223"/>
    </location>
</feature>
<evidence type="ECO:0000256" key="1">
    <source>
        <dbReference type="SAM" id="MobiDB-lite"/>
    </source>
</evidence>
<feature type="compositionally biased region" description="Basic and acidic residues" evidence="1">
    <location>
        <begin position="224"/>
        <end position="245"/>
    </location>
</feature>
<keyword evidence="2" id="KW-0472">Membrane</keyword>
<feature type="compositionally biased region" description="Low complexity" evidence="1">
    <location>
        <begin position="115"/>
        <end position="152"/>
    </location>
</feature>
<dbReference type="OrthoDB" id="372628at2759"/>
<organism evidence="3 4">
    <name type="scientific">Plasmodium reichenowi</name>
    <dbReference type="NCBI Taxonomy" id="5854"/>
    <lineage>
        <taxon>Eukaryota</taxon>
        <taxon>Sar</taxon>
        <taxon>Alveolata</taxon>
        <taxon>Apicomplexa</taxon>
        <taxon>Aconoidasida</taxon>
        <taxon>Haemosporida</taxon>
        <taxon>Plasmodiidae</taxon>
        <taxon>Plasmodium</taxon>
        <taxon>Plasmodium (Laverania)</taxon>
    </lineage>
</organism>
<feature type="compositionally biased region" description="Acidic residues" evidence="1">
    <location>
        <begin position="256"/>
        <end position="268"/>
    </location>
</feature>
<dbReference type="VEuPathDB" id="PlasmoDB:PRG01_0823200"/>
<evidence type="ECO:0000313" key="3">
    <source>
        <dbReference type="EMBL" id="SOV78546.1"/>
    </source>
</evidence>
<protein>
    <submittedName>
        <fullName evidence="3">Uncharacterized protein</fullName>
    </submittedName>
</protein>
<feature type="transmembrane region" description="Helical" evidence="2">
    <location>
        <begin position="12"/>
        <end position="30"/>
    </location>
</feature>
<proteinExistence type="predicted"/>
<dbReference type="Proteomes" id="UP000240500">
    <property type="component" value="Chromosome 8"/>
</dbReference>
<evidence type="ECO:0000313" key="4">
    <source>
        <dbReference type="Proteomes" id="UP000240500"/>
    </source>
</evidence>
<gene>
    <name evidence="3" type="ORF">PRG01_0823200</name>
</gene>
<dbReference type="EMBL" id="LT969571">
    <property type="protein sequence ID" value="SOV78546.1"/>
    <property type="molecule type" value="Genomic_DNA"/>
</dbReference>
<reference evidence="3 4" key="1">
    <citation type="submission" date="2016-09" db="EMBL/GenBank/DDBJ databases">
        <authorList>
            <consortium name="Pathogen Informatics"/>
        </authorList>
    </citation>
    <scope>NUCLEOTIDE SEQUENCE [LARGE SCALE GENOMIC DNA]</scope>
</reference>
<name>A0A2P9DBZ4_PLARE</name>
<keyword evidence="2" id="KW-1133">Transmembrane helix</keyword>
<feature type="compositionally biased region" description="Low complexity" evidence="1">
    <location>
        <begin position="269"/>
        <end position="278"/>
    </location>
</feature>
<sequence>MEEKLIQTHITLLFYLILLFYLKNFTVSFIDVPKKLFNYIKVYYSFLILLTILGFFSKLLVLIRIFITHNINKIFRLLLKNNVNFECIKNHIRFNKSTKKVNYKDEKKLITNVVYNKSTNSDNKNNSYNKNNYNNNNHNNNNHNNNNNNNNNIQTSNHTGRKRFYLFINKNADEQNNAIFKKSNTADLITTSIRERNQGDGSNNSTKQKRSKKRTKLLKKLKILKRDDNKKNEEHDEDKDIKDDNQNNDYCSDYNEGNEDDDEDDDDNNNNSISMEENKNVNKNNLKCKKHSNSSHENYTEILCEECDAMINLKNKIIKKNEINMNDQNSDETFEDNKDSLTEWGFNKSINEKNFYLFSLLSNILYNNTSNCSKVKKKKEGVSYNNKNNDNIINNDNYIDDGYMNSDISSDTFNDLESDNNSELITSDEHLAHAQNKFRNCKNNMLDSHNKSKSNNNYNSFSNYSSDSIYSSDSNYNNNENPSSVIKKMNPSNNVILNNESNKRIEVKSINLNTNQETKPLKSILKKCNNTTSDKNKNNNRHIRFNNDVETYFFEKYLFEDDMYSIIDPRRTFYKILEAYNITNTEIFSYCNMRHNLNVVFNDIINSVFIYKDKIVKKF</sequence>